<feature type="transmembrane region" description="Helical" evidence="1">
    <location>
        <begin position="23"/>
        <end position="44"/>
    </location>
</feature>
<organism evidence="2 3">
    <name type="scientific">Plantimonas leprariae</name>
    <dbReference type="NCBI Taxonomy" id="2615207"/>
    <lineage>
        <taxon>Bacteria</taxon>
        <taxon>Pseudomonadati</taxon>
        <taxon>Pseudomonadota</taxon>
        <taxon>Alphaproteobacteria</taxon>
        <taxon>Hyphomicrobiales</taxon>
        <taxon>Aurantimonadaceae</taxon>
        <taxon>Plantimonas</taxon>
    </lineage>
</organism>
<name>A0A7V7PQC1_9HYPH</name>
<reference evidence="2 3" key="1">
    <citation type="submission" date="2019-09" db="EMBL/GenBank/DDBJ databases">
        <title>YIM 132180 draft genome.</title>
        <authorList>
            <person name="Zhang K."/>
        </authorList>
    </citation>
    <scope>NUCLEOTIDE SEQUENCE [LARGE SCALE GENOMIC DNA]</scope>
    <source>
        <strain evidence="2 3">YIM 132180</strain>
    </source>
</reference>
<evidence type="ECO:0000313" key="3">
    <source>
        <dbReference type="Proteomes" id="UP000432089"/>
    </source>
</evidence>
<keyword evidence="3" id="KW-1185">Reference proteome</keyword>
<dbReference type="AlphaFoldDB" id="A0A7V7PQC1"/>
<dbReference type="RefSeq" id="WP_150969394.1">
    <property type="nucleotide sequence ID" value="NZ_VZDO01000005.1"/>
</dbReference>
<dbReference type="Proteomes" id="UP000432089">
    <property type="component" value="Unassembled WGS sequence"/>
</dbReference>
<dbReference type="EMBL" id="VZDO01000005">
    <property type="protein sequence ID" value="KAB0680321.1"/>
    <property type="molecule type" value="Genomic_DNA"/>
</dbReference>
<comment type="caution">
    <text evidence="2">The sequence shown here is derived from an EMBL/GenBank/DDBJ whole genome shotgun (WGS) entry which is preliminary data.</text>
</comment>
<sequence length="78" mass="9149">MSTIEVDRHTEYRRRRREEAREYWLIFCLIYPQLLVVAVVRRLLALFLGRPPAPGEPRRSVFTEARVGAASCIPFAFK</sequence>
<evidence type="ECO:0000313" key="2">
    <source>
        <dbReference type="EMBL" id="KAB0680321.1"/>
    </source>
</evidence>
<proteinExistence type="predicted"/>
<accession>A0A7V7PQC1</accession>
<protein>
    <submittedName>
        <fullName evidence="2">Uncharacterized protein</fullName>
    </submittedName>
</protein>
<keyword evidence="1" id="KW-1133">Transmembrane helix</keyword>
<evidence type="ECO:0000256" key="1">
    <source>
        <dbReference type="SAM" id="Phobius"/>
    </source>
</evidence>
<gene>
    <name evidence="2" type="ORF">F6X38_09095</name>
</gene>
<keyword evidence="1" id="KW-0812">Transmembrane</keyword>
<keyword evidence="1" id="KW-0472">Membrane</keyword>